<keyword evidence="2" id="KW-1185">Reference proteome</keyword>
<evidence type="ECO:0000313" key="1">
    <source>
        <dbReference type="EMBL" id="MUN29610.1"/>
    </source>
</evidence>
<gene>
    <name evidence="1" type="ORF">GC250_09210</name>
</gene>
<protein>
    <submittedName>
        <fullName evidence="1">CoF synthetase</fullName>
    </submittedName>
</protein>
<dbReference type="Proteomes" id="UP000470772">
    <property type="component" value="Unassembled WGS sequence"/>
</dbReference>
<dbReference type="InterPro" id="IPR002808">
    <property type="entry name" value="AdoCbi_amidolase"/>
</dbReference>
<name>A0A6A9QMS5_SULME</name>
<organism evidence="1 2">
    <name type="scientific">Sulfuracidifex metallicus DSM 6482 = JCM 9184</name>
    <dbReference type="NCBI Taxonomy" id="523847"/>
    <lineage>
        <taxon>Archaea</taxon>
        <taxon>Thermoproteota</taxon>
        <taxon>Thermoprotei</taxon>
        <taxon>Sulfolobales</taxon>
        <taxon>Sulfolobaceae</taxon>
        <taxon>Sulfuracidifex</taxon>
    </lineage>
</organism>
<dbReference type="RefSeq" id="WP_083477025.1">
    <property type="nucleotide sequence ID" value="NZ_BBBY01000041.1"/>
</dbReference>
<dbReference type="PANTHER" id="PTHR35336">
    <property type="entry name" value="ADENOSYLCOBINAMIDE AMIDOHYDROLASE"/>
    <property type="match status" value="1"/>
</dbReference>
<dbReference type="OrthoDB" id="39225at2157"/>
<dbReference type="PANTHER" id="PTHR35336:SF5">
    <property type="entry name" value="ADENOSYLCOBINAMIDE AMIDOHYDROLASE"/>
    <property type="match status" value="1"/>
</dbReference>
<evidence type="ECO:0000313" key="2">
    <source>
        <dbReference type="Proteomes" id="UP000470772"/>
    </source>
</evidence>
<dbReference type="AlphaFoldDB" id="A0A6A9QMS5"/>
<comment type="caution">
    <text evidence="1">The sequence shown here is derived from an EMBL/GenBank/DDBJ whole genome shotgun (WGS) entry which is preliminary data.</text>
</comment>
<proteinExistence type="predicted"/>
<reference evidence="1 2" key="1">
    <citation type="submission" date="2019-10" db="EMBL/GenBank/DDBJ databases">
        <title>Sequencing and Assembly of Multiple Reported Metal-Biooxidizing Members of the Extremely Thermoacidophilic Archaeal Family Sulfolobaceae.</title>
        <authorList>
            <person name="Counts J.A."/>
            <person name="Kelly R.M."/>
        </authorList>
    </citation>
    <scope>NUCLEOTIDE SEQUENCE [LARGE SCALE GENOMIC DNA]</scope>
    <source>
        <strain evidence="1 2">DSM 6482</strain>
    </source>
</reference>
<dbReference type="Pfam" id="PF01955">
    <property type="entry name" value="CbiZ"/>
    <property type="match status" value="1"/>
</dbReference>
<accession>A0A6A9QMS5</accession>
<sequence length="174" mass="19099">MELLTFPLRERFITISSALYPEGISEINKVVLAIVPHDYESLTPVEDVMSICKCEKSLVFMTAARKYKMKDLGDFYLFMSAGIGRSGEHAGRTINVGVFLRRNASINAMVDMVRTITEAKCSFLMKMGITGTASDATAVGISGGKREDFMGPSTEIGKMVSREVIRTLAELLEG</sequence>
<dbReference type="EMBL" id="WGGD01000005">
    <property type="protein sequence ID" value="MUN29610.1"/>
    <property type="molecule type" value="Genomic_DNA"/>
</dbReference>
<dbReference type="InterPro" id="IPR052209">
    <property type="entry name" value="CbiZ"/>
</dbReference>